<organism evidence="2 3">
    <name type="scientific">Verticillium longisporum</name>
    <name type="common">Verticillium dahliae var. longisporum</name>
    <dbReference type="NCBI Taxonomy" id="100787"/>
    <lineage>
        <taxon>Eukaryota</taxon>
        <taxon>Fungi</taxon>
        <taxon>Dikarya</taxon>
        <taxon>Ascomycota</taxon>
        <taxon>Pezizomycotina</taxon>
        <taxon>Sordariomycetes</taxon>
        <taxon>Hypocreomycetidae</taxon>
        <taxon>Glomerellales</taxon>
        <taxon>Plectosphaerellaceae</taxon>
        <taxon>Verticillium</taxon>
    </lineage>
</organism>
<feature type="non-terminal residue" evidence="2">
    <location>
        <position position="1"/>
    </location>
</feature>
<dbReference type="AlphaFoldDB" id="A0A0G4N306"/>
<reference evidence="3" key="1">
    <citation type="submission" date="2015-05" db="EMBL/GenBank/DDBJ databases">
        <authorList>
            <person name="Fogelqvist Johan"/>
        </authorList>
    </citation>
    <scope>NUCLEOTIDE SEQUENCE [LARGE SCALE GENOMIC DNA]</scope>
</reference>
<feature type="non-terminal residue" evidence="2">
    <location>
        <position position="178"/>
    </location>
</feature>
<proteinExistence type="predicted"/>
<dbReference type="EMBL" id="CVQI01032219">
    <property type="protein sequence ID" value="CRK40759.1"/>
    <property type="molecule type" value="Genomic_DNA"/>
</dbReference>
<evidence type="ECO:0000256" key="1">
    <source>
        <dbReference type="SAM" id="MobiDB-lite"/>
    </source>
</evidence>
<sequence length="178" mass="17071">GALPALEDGAADGAGPHVVPLLLAEADVVATAGGAFTAAAQGPLDDGDLEAGRAEEEPGPGEEDGEGEDAEDADPAQQAPAVRGGVVVDGHRLALQGKGDGDVALVAGGADERLELGADEVLVPARHLAAQLERLEAGVAGAVAVAPLGEAGAAGLEGRDDAAGGAGAAETRGARGED</sequence>
<evidence type="ECO:0000313" key="2">
    <source>
        <dbReference type="EMBL" id="CRK40759.1"/>
    </source>
</evidence>
<feature type="region of interest" description="Disordered" evidence="1">
    <location>
        <begin position="38"/>
        <end position="85"/>
    </location>
</feature>
<name>A0A0G4N306_VERLO</name>
<feature type="region of interest" description="Disordered" evidence="1">
    <location>
        <begin position="154"/>
        <end position="178"/>
    </location>
</feature>
<accession>A0A0G4N306</accession>
<protein>
    <submittedName>
        <fullName evidence="2">Uncharacterized protein</fullName>
    </submittedName>
</protein>
<gene>
    <name evidence="2" type="ORF">BN1723_015787</name>
</gene>
<evidence type="ECO:0000313" key="3">
    <source>
        <dbReference type="Proteomes" id="UP000045706"/>
    </source>
</evidence>
<feature type="compositionally biased region" description="Acidic residues" evidence="1">
    <location>
        <begin position="57"/>
        <end position="74"/>
    </location>
</feature>
<dbReference type="Proteomes" id="UP000045706">
    <property type="component" value="Unassembled WGS sequence"/>
</dbReference>